<evidence type="ECO:0000313" key="10">
    <source>
        <dbReference type="Proteomes" id="UP000602284"/>
    </source>
</evidence>
<evidence type="ECO:0000313" key="9">
    <source>
        <dbReference type="EMBL" id="MBL0386608.1"/>
    </source>
</evidence>
<accession>A0ABS1JAH5</accession>
<dbReference type="EMBL" id="JAEQNB010000002">
    <property type="protein sequence ID" value="MBL0386608.1"/>
    <property type="molecule type" value="Genomic_DNA"/>
</dbReference>
<dbReference type="RefSeq" id="WP_201633402.1">
    <property type="nucleotide sequence ID" value="NZ_JAEQNB010000002.1"/>
</dbReference>
<gene>
    <name evidence="9" type="ORF">JJB07_08090</name>
</gene>
<evidence type="ECO:0000256" key="1">
    <source>
        <dbReference type="ARBA" id="ARBA00004141"/>
    </source>
</evidence>
<name>A0ABS1JAH5_9BACL</name>
<evidence type="ECO:0000256" key="7">
    <source>
        <dbReference type="ARBA" id="ARBA00023136"/>
    </source>
</evidence>
<dbReference type="Pfam" id="PF03845">
    <property type="entry name" value="Spore_permease"/>
    <property type="match status" value="1"/>
</dbReference>
<proteinExistence type="inferred from homology"/>
<feature type="transmembrane region" description="Helical" evidence="8">
    <location>
        <begin position="187"/>
        <end position="204"/>
    </location>
</feature>
<keyword evidence="6 8" id="KW-1133">Transmembrane helix</keyword>
<keyword evidence="4" id="KW-0309">Germination</keyword>
<comment type="caution">
    <text evidence="9">The sequence shown here is derived from an EMBL/GenBank/DDBJ whole genome shotgun (WGS) entry which is preliminary data.</text>
</comment>
<evidence type="ECO:0000256" key="2">
    <source>
        <dbReference type="ARBA" id="ARBA00007998"/>
    </source>
</evidence>
<feature type="transmembrane region" description="Helical" evidence="8">
    <location>
        <begin position="117"/>
        <end position="135"/>
    </location>
</feature>
<keyword evidence="3" id="KW-0813">Transport</keyword>
<keyword evidence="5 8" id="KW-0812">Transmembrane</keyword>
<dbReference type="Proteomes" id="UP000602284">
    <property type="component" value="Unassembled WGS sequence"/>
</dbReference>
<feature type="transmembrane region" description="Helical" evidence="8">
    <location>
        <begin position="142"/>
        <end position="161"/>
    </location>
</feature>
<dbReference type="PANTHER" id="PTHR34975:SF2">
    <property type="entry name" value="SPORE GERMINATION PROTEIN A2"/>
    <property type="match status" value="1"/>
</dbReference>
<feature type="transmembrane region" description="Helical" evidence="8">
    <location>
        <begin position="301"/>
        <end position="318"/>
    </location>
</feature>
<evidence type="ECO:0000256" key="6">
    <source>
        <dbReference type="ARBA" id="ARBA00022989"/>
    </source>
</evidence>
<feature type="transmembrane region" description="Helical" evidence="8">
    <location>
        <begin position="330"/>
        <end position="349"/>
    </location>
</feature>
<feature type="transmembrane region" description="Helical" evidence="8">
    <location>
        <begin position="216"/>
        <end position="239"/>
    </location>
</feature>
<feature type="transmembrane region" description="Helical" evidence="8">
    <location>
        <begin position="77"/>
        <end position="97"/>
    </location>
</feature>
<organism evidence="9 10">
    <name type="scientific">Tumebacillus amylolyticus</name>
    <dbReference type="NCBI Taxonomy" id="2801339"/>
    <lineage>
        <taxon>Bacteria</taxon>
        <taxon>Bacillati</taxon>
        <taxon>Bacillota</taxon>
        <taxon>Bacilli</taxon>
        <taxon>Bacillales</taxon>
        <taxon>Alicyclobacillaceae</taxon>
        <taxon>Tumebacillus</taxon>
    </lineage>
</organism>
<evidence type="ECO:0000256" key="8">
    <source>
        <dbReference type="SAM" id="Phobius"/>
    </source>
</evidence>
<evidence type="ECO:0000256" key="4">
    <source>
        <dbReference type="ARBA" id="ARBA00022544"/>
    </source>
</evidence>
<keyword evidence="10" id="KW-1185">Reference proteome</keyword>
<comment type="similarity">
    <text evidence="2">Belongs to the amino acid-polyamine-organocation (APC) superfamily. Spore germination protein (SGP) (TC 2.A.3.9) family.</text>
</comment>
<keyword evidence="7 8" id="KW-0472">Membrane</keyword>
<sequence length="377" mass="42541">MSRKQISSGGFTSLLALVVEATPNAYGITPIVQLAHEDAWMSPPLAMAFALVLMFPLFHLFSAFGEALSREEQVLPSWTKTLLVLPLILVLLYWLTFNVRVFSDIIRMAYLPLTPEWVIYAGFLAVCAFAAYHGLEVLTRVAVLVVALRVAFVGFAPFTAYQEGHFAHLLPLLARGPLPVLQSTLPQVGWFLESAVLALFYPMIKKPRYRSVVSGFGLTFITYYTQFLLTLLVFTAPLVSRMIYPALELVEMVTIGEFFERVDPVMVAVWSFAMLCKSSAFLLIITALLNRLLRVNIRTRLTWVTALLAFFVTALVIQDVVDEIRLYRDWWLWTSLYVLLDLYLLAWALHTHAKKSRGETNNESWNVTEGSVTDGST</sequence>
<dbReference type="PANTHER" id="PTHR34975">
    <property type="entry name" value="SPORE GERMINATION PROTEIN A2"/>
    <property type="match status" value="1"/>
</dbReference>
<evidence type="ECO:0000256" key="5">
    <source>
        <dbReference type="ARBA" id="ARBA00022692"/>
    </source>
</evidence>
<feature type="transmembrane region" description="Helical" evidence="8">
    <location>
        <begin position="267"/>
        <end position="289"/>
    </location>
</feature>
<reference evidence="9 10" key="1">
    <citation type="submission" date="2021-01" db="EMBL/GenBank/DDBJ databases">
        <title>Tumebacillus sp. strain ITR2 16S ribosomal RNA gene Genome sequencing and assembly.</title>
        <authorList>
            <person name="Kang M."/>
        </authorList>
    </citation>
    <scope>NUCLEOTIDE SEQUENCE [LARGE SCALE GENOMIC DNA]</scope>
    <source>
        <strain evidence="9 10">ITR2</strain>
    </source>
</reference>
<evidence type="ECO:0000256" key="3">
    <source>
        <dbReference type="ARBA" id="ARBA00022448"/>
    </source>
</evidence>
<feature type="transmembrane region" description="Helical" evidence="8">
    <location>
        <begin position="45"/>
        <end position="65"/>
    </location>
</feature>
<comment type="subcellular location">
    <subcellularLocation>
        <location evidence="1">Membrane</location>
        <topology evidence="1">Multi-pass membrane protein</topology>
    </subcellularLocation>
</comment>
<protein>
    <submittedName>
        <fullName evidence="9">GerAB/ArcD/ProY family transporter</fullName>
    </submittedName>
</protein>
<dbReference type="InterPro" id="IPR004761">
    <property type="entry name" value="Spore_GerAB"/>
</dbReference>